<keyword evidence="2" id="KW-0233">DNA recombination</keyword>
<dbReference type="PANTHER" id="PTHR10302">
    <property type="entry name" value="SINGLE-STRANDED DNA-BINDING PROTEIN"/>
    <property type="match status" value="1"/>
</dbReference>
<evidence type="ECO:0000256" key="2">
    <source>
        <dbReference type="ARBA" id="ARBA00023172"/>
    </source>
</evidence>
<dbReference type="EMBL" id="RGET01000001">
    <property type="protein sequence ID" value="NBN87502.1"/>
    <property type="molecule type" value="Genomic_DNA"/>
</dbReference>
<reference evidence="5" key="1">
    <citation type="submission" date="2018-10" db="EMBL/GenBank/DDBJ databases">
        <title>Iterative Subtractive Binning of Freshwater Chronoseries Metagenomes Recovers Nearly Complete Genomes from over Four Hundred Novel Species.</title>
        <authorList>
            <person name="Rodriguez-R L.M."/>
            <person name="Tsementzi D."/>
            <person name="Luo C."/>
            <person name="Konstantinidis K.T."/>
        </authorList>
    </citation>
    <scope>NUCLEOTIDE SEQUENCE</scope>
    <source>
        <strain evidence="5">WB7_6_001</strain>
    </source>
</reference>
<evidence type="ECO:0000256" key="1">
    <source>
        <dbReference type="ARBA" id="ARBA00023125"/>
    </source>
</evidence>
<gene>
    <name evidence="5" type="ORF">EBV32_00180</name>
</gene>
<dbReference type="NCBIfam" id="TIGR00621">
    <property type="entry name" value="ssb"/>
    <property type="match status" value="1"/>
</dbReference>
<keyword evidence="1 3" id="KW-0238">DNA-binding</keyword>
<dbReference type="GO" id="GO:0006310">
    <property type="term" value="P:DNA recombination"/>
    <property type="evidence" value="ECO:0007669"/>
    <property type="project" value="UniProtKB-KW"/>
</dbReference>
<comment type="caution">
    <text evidence="5">The sequence shown here is derived from an EMBL/GenBank/DDBJ whole genome shotgun (WGS) entry which is preliminary data.</text>
</comment>
<evidence type="ECO:0000256" key="4">
    <source>
        <dbReference type="RuleBase" id="RU000524"/>
    </source>
</evidence>
<evidence type="ECO:0000313" key="5">
    <source>
        <dbReference type="EMBL" id="NBN87502.1"/>
    </source>
</evidence>
<organism evidence="5 6">
    <name type="scientific">Candidatus Fonsibacter lacus</name>
    <dbReference type="NCBI Taxonomy" id="2576439"/>
    <lineage>
        <taxon>Bacteria</taxon>
        <taxon>Pseudomonadati</taxon>
        <taxon>Pseudomonadota</taxon>
        <taxon>Alphaproteobacteria</taxon>
        <taxon>Candidatus Pelagibacterales</taxon>
        <taxon>Candidatus Pelagibacterales incertae sedis</taxon>
        <taxon>Candidatus Fonsibacter</taxon>
    </lineage>
</organism>
<evidence type="ECO:0000313" key="6">
    <source>
        <dbReference type="Proteomes" id="UP000713222"/>
    </source>
</evidence>
<sequence length="110" mass="11860">MLQITAVGNLAADPELKTVGDREVANFTLMVNKKVKGEDRTTALRCAVWGPRAKVVDDYLTKGSQVTVTGQAYIETFERKDGSPGASLDVAVNDFTLPPKAKGVSEDMPF</sequence>
<dbReference type="Proteomes" id="UP000713222">
    <property type="component" value="Unassembled WGS sequence"/>
</dbReference>
<dbReference type="GO" id="GO:0003697">
    <property type="term" value="F:single-stranded DNA binding"/>
    <property type="evidence" value="ECO:0007669"/>
    <property type="project" value="InterPro"/>
</dbReference>
<dbReference type="InterPro" id="IPR000424">
    <property type="entry name" value="Primosome_PriB/ssb"/>
</dbReference>
<dbReference type="PROSITE" id="PS50935">
    <property type="entry name" value="SSB"/>
    <property type="match status" value="1"/>
</dbReference>
<dbReference type="CDD" id="cd04496">
    <property type="entry name" value="SSB_OBF"/>
    <property type="match status" value="1"/>
</dbReference>
<dbReference type="InterPro" id="IPR011344">
    <property type="entry name" value="ssDNA-bd"/>
</dbReference>
<dbReference type="InterPro" id="IPR012340">
    <property type="entry name" value="NA-bd_OB-fold"/>
</dbReference>
<name>A0A964UZH0_9PROT</name>
<dbReference type="PANTHER" id="PTHR10302:SF27">
    <property type="entry name" value="SINGLE-STRANDED DNA-BINDING PROTEIN"/>
    <property type="match status" value="1"/>
</dbReference>
<protein>
    <recommendedName>
        <fullName evidence="3 4">Single-stranded DNA-binding protein</fullName>
    </recommendedName>
</protein>
<dbReference type="SUPFAM" id="SSF50249">
    <property type="entry name" value="Nucleic acid-binding proteins"/>
    <property type="match status" value="1"/>
</dbReference>
<dbReference type="GO" id="GO:0006260">
    <property type="term" value="P:DNA replication"/>
    <property type="evidence" value="ECO:0007669"/>
    <property type="project" value="InterPro"/>
</dbReference>
<dbReference type="GO" id="GO:0009295">
    <property type="term" value="C:nucleoid"/>
    <property type="evidence" value="ECO:0007669"/>
    <property type="project" value="TreeGrafter"/>
</dbReference>
<proteinExistence type="predicted"/>
<evidence type="ECO:0000256" key="3">
    <source>
        <dbReference type="PIRNR" id="PIRNR002070"/>
    </source>
</evidence>
<dbReference type="Pfam" id="PF00436">
    <property type="entry name" value="SSB"/>
    <property type="match status" value="1"/>
</dbReference>
<dbReference type="Gene3D" id="2.40.50.140">
    <property type="entry name" value="Nucleic acid-binding proteins"/>
    <property type="match status" value="1"/>
</dbReference>
<dbReference type="AlphaFoldDB" id="A0A964UZH0"/>
<accession>A0A964UZH0</accession>
<dbReference type="PIRSF" id="PIRSF002070">
    <property type="entry name" value="SSB"/>
    <property type="match status" value="1"/>
</dbReference>